<accession>A0ABR1IZI0</accession>
<gene>
    <name evidence="2" type="ORF">VKT23_014719</name>
</gene>
<organism evidence="2 3">
    <name type="scientific">Marasmiellus scandens</name>
    <dbReference type="NCBI Taxonomy" id="2682957"/>
    <lineage>
        <taxon>Eukaryota</taxon>
        <taxon>Fungi</taxon>
        <taxon>Dikarya</taxon>
        <taxon>Basidiomycota</taxon>
        <taxon>Agaricomycotina</taxon>
        <taxon>Agaricomycetes</taxon>
        <taxon>Agaricomycetidae</taxon>
        <taxon>Agaricales</taxon>
        <taxon>Marasmiineae</taxon>
        <taxon>Omphalotaceae</taxon>
        <taxon>Marasmiellus</taxon>
    </lineage>
</organism>
<dbReference type="Proteomes" id="UP001498398">
    <property type="component" value="Unassembled WGS sequence"/>
</dbReference>
<evidence type="ECO:0000313" key="2">
    <source>
        <dbReference type="EMBL" id="KAK7445724.1"/>
    </source>
</evidence>
<evidence type="ECO:0000313" key="3">
    <source>
        <dbReference type="Proteomes" id="UP001498398"/>
    </source>
</evidence>
<dbReference type="EMBL" id="JBANRG010000046">
    <property type="protein sequence ID" value="KAK7445724.1"/>
    <property type="molecule type" value="Genomic_DNA"/>
</dbReference>
<feature type="domain" description="DUF4470" evidence="1">
    <location>
        <begin position="1"/>
        <end position="95"/>
    </location>
</feature>
<proteinExistence type="predicted"/>
<dbReference type="Pfam" id="PF14737">
    <property type="entry name" value="DUF4470"/>
    <property type="match status" value="1"/>
</dbReference>
<name>A0ABR1IZI0_9AGAR</name>
<sequence>MPAFDVLNLNNNEGLRESVSRDFSLAFIASGDLRNVIRTVNELPEDYQGTINMLINDFNPVVVSRNFLILMILGLLSDIDEATELALHLWYSVFLPESWNTHVLTILEAVRFELDRSHRFSFGPNSNLNITFSNDTKGGIVAALMMDVSGTLTPETAKTALYQVMLAPERVDYRDRYYFQLKPSHRLAVQRWRETGLLHPFGASNAHLNQPNTWLFTPGGKHLLLKDSASPIQGWDIRAAFEAGKAHGTSTDDIMGCVYFYVKHQLRTFANRLRNFNINISLTDRDAVNLVTDIRNGRISGVPRTALFDRIEVSNVVDENYIGLKRVLDAWGPLVNRANKEAALIGLFMNWYTLPSGPGAGMSLEDKMSPLDRLKLMDTFKKKFPERFPHMKPSNKQMRHDPAILAAEKCIHICNESSREFLDYLQRKGGTKAAKDTGLTLRMVNKIVSPRFGTRLGSPLNALPESLREGGPSE</sequence>
<evidence type="ECO:0000259" key="1">
    <source>
        <dbReference type="Pfam" id="PF14737"/>
    </source>
</evidence>
<reference evidence="2 3" key="1">
    <citation type="submission" date="2024-01" db="EMBL/GenBank/DDBJ databases">
        <title>A draft genome for the cacao thread blight pathogen Marasmiellus scandens.</title>
        <authorList>
            <person name="Baruah I.K."/>
            <person name="Leung J."/>
            <person name="Bukari Y."/>
            <person name="Amoako-Attah I."/>
            <person name="Meinhardt L.W."/>
            <person name="Bailey B.A."/>
            <person name="Cohen S.P."/>
        </authorList>
    </citation>
    <scope>NUCLEOTIDE SEQUENCE [LARGE SCALE GENOMIC DNA]</scope>
    <source>
        <strain evidence="2 3">GH-19</strain>
    </source>
</reference>
<keyword evidence="3" id="KW-1185">Reference proteome</keyword>
<dbReference type="InterPro" id="IPR027974">
    <property type="entry name" value="DUF4470"/>
</dbReference>
<protein>
    <recommendedName>
        <fullName evidence="1">DUF4470 domain-containing protein</fullName>
    </recommendedName>
</protein>
<comment type="caution">
    <text evidence="2">The sequence shown here is derived from an EMBL/GenBank/DDBJ whole genome shotgun (WGS) entry which is preliminary data.</text>
</comment>